<evidence type="ECO:0000256" key="2">
    <source>
        <dbReference type="ARBA" id="ARBA00022692"/>
    </source>
</evidence>
<comment type="subcellular location">
    <subcellularLocation>
        <location evidence="1">Cell membrane</location>
        <topology evidence="1">Multi-pass membrane protein</topology>
    </subcellularLocation>
</comment>
<dbReference type="PROSITE" id="PS50929">
    <property type="entry name" value="ABC_TM1F"/>
    <property type="match status" value="1"/>
</dbReference>
<dbReference type="GO" id="GO:0034040">
    <property type="term" value="F:ATPase-coupled lipid transmembrane transporter activity"/>
    <property type="evidence" value="ECO:0007669"/>
    <property type="project" value="TreeGrafter"/>
</dbReference>
<keyword evidence="2 7" id="KW-0812">Transmembrane</keyword>
<accession>A0A1E3GNV7</accession>
<keyword evidence="6 7" id="KW-0472">Membrane</keyword>
<keyword evidence="5 7" id="KW-1133">Transmembrane helix</keyword>
<dbReference type="InterPro" id="IPR011527">
    <property type="entry name" value="ABC1_TM_dom"/>
</dbReference>
<feature type="transmembrane region" description="Helical" evidence="7">
    <location>
        <begin position="51"/>
        <end position="73"/>
    </location>
</feature>
<evidence type="ECO:0000259" key="9">
    <source>
        <dbReference type="PROSITE" id="PS50929"/>
    </source>
</evidence>
<feature type="transmembrane region" description="Helical" evidence="7">
    <location>
        <begin position="262"/>
        <end position="282"/>
    </location>
</feature>
<feature type="domain" description="ABC transporter" evidence="8">
    <location>
        <begin position="339"/>
        <end position="545"/>
    </location>
</feature>
<evidence type="ECO:0000259" key="8">
    <source>
        <dbReference type="PROSITE" id="PS50893"/>
    </source>
</evidence>
<dbReference type="PANTHER" id="PTHR24221">
    <property type="entry name" value="ATP-BINDING CASSETTE SUB-FAMILY B"/>
    <property type="match status" value="1"/>
</dbReference>
<dbReference type="PROSITE" id="PS00211">
    <property type="entry name" value="ABC_TRANSPORTER_1"/>
    <property type="match status" value="1"/>
</dbReference>
<dbReference type="RefSeq" id="WP_084003085.1">
    <property type="nucleotide sequence ID" value="NZ_MCRI01000045.1"/>
</dbReference>
<dbReference type="GO" id="GO:0140359">
    <property type="term" value="F:ABC-type transporter activity"/>
    <property type="evidence" value="ECO:0007669"/>
    <property type="project" value="InterPro"/>
</dbReference>
<keyword evidence="11" id="KW-1185">Reference proteome</keyword>
<dbReference type="InterPro" id="IPR027417">
    <property type="entry name" value="P-loop_NTPase"/>
</dbReference>
<evidence type="ECO:0000256" key="5">
    <source>
        <dbReference type="ARBA" id="ARBA00022989"/>
    </source>
</evidence>
<name>A0A1E3GNV7_9GAMM</name>
<gene>
    <name evidence="10" type="ORF">A9E74_02543</name>
</gene>
<protein>
    <submittedName>
        <fullName evidence="10">Putative ABC transporter ATP-binding protein</fullName>
    </submittedName>
</protein>
<reference evidence="10 11" key="1">
    <citation type="submission" date="2016-07" db="EMBL/GenBank/DDBJ databases">
        <title>Draft Genome Sequence of Methylophaga muralis Bur 1.</title>
        <authorList>
            <person name="Vasilenko O.V."/>
            <person name="Doronina N.V."/>
            <person name="Shmareva M.N."/>
            <person name="Tarlachkov S.V."/>
            <person name="Mustakhimov I."/>
            <person name="Trotsenko Y.A."/>
        </authorList>
    </citation>
    <scope>NUCLEOTIDE SEQUENCE [LARGE SCALE GENOMIC DNA]</scope>
    <source>
        <strain evidence="10 11">Bur 1</strain>
    </source>
</reference>
<keyword evidence="4 10" id="KW-0067">ATP-binding</keyword>
<dbReference type="SMART" id="SM00382">
    <property type="entry name" value="AAA"/>
    <property type="match status" value="1"/>
</dbReference>
<dbReference type="GO" id="GO:0005886">
    <property type="term" value="C:plasma membrane"/>
    <property type="evidence" value="ECO:0007669"/>
    <property type="project" value="UniProtKB-SubCell"/>
</dbReference>
<dbReference type="PATRIC" id="fig|291169.3.peg.2567"/>
<dbReference type="PROSITE" id="PS50893">
    <property type="entry name" value="ABC_TRANSPORTER_2"/>
    <property type="match status" value="1"/>
</dbReference>
<dbReference type="InterPro" id="IPR036640">
    <property type="entry name" value="ABC1_TM_sf"/>
</dbReference>
<dbReference type="Proteomes" id="UP000094379">
    <property type="component" value="Unassembled WGS sequence"/>
</dbReference>
<dbReference type="InterPro" id="IPR003593">
    <property type="entry name" value="AAA+_ATPase"/>
</dbReference>
<dbReference type="SUPFAM" id="SSF90123">
    <property type="entry name" value="ABC transporter transmembrane region"/>
    <property type="match status" value="1"/>
</dbReference>
<dbReference type="InterPro" id="IPR039421">
    <property type="entry name" value="Type_1_exporter"/>
</dbReference>
<evidence type="ECO:0000313" key="11">
    <source>
        <dbReference type="Proteomes" id="UP000094379"/>
    </source>
</evidence>
<feature type="transmembrane region" description="Helical" evidence="7">
    <location>
        <begin position="173"/>
        <end position="193"/>
    </location>
</feature>
<dbReference type="GO" id="GO:0016887">
    <property type="term" value="F:ATP hydrolysis activity"/>
    <property type="evidence" value="ECO:0007669"/>
    <property type="project" value="InterPro"/>
</dbReference>
<dbReference type="Pfam" id="PF00005">
    <property type="entry name" value="ABC_tran"/>
    <property type="match status" value="1"/>
</dbReference>
<dbReference type="PANTHER" id="PTHR24221:SF653">
    <property type="entry name" value="TRANSPORT ATP-BINDING PROTEIN CYDC"/>
    <property type="match status" value="1"/>
</dbReference>
<sequence length="545" mass="60583">MLNPRPNTVSPIRFWLGKVLEHQKKRLLIGLLLALLTVVSAMGLLALSGWLITATAITGLAITAGSVIMLDIYRPGGGIRFFALSRTVGRYFERLHNHDLVLRVIAGFRGTLFSGLLDLPVQQLRNTQDSEWLSRLTADLDNLDSLVLRLLLPPMTAVGSVLLLALFMSFFSITLGMIFGGVTLISGIFYFSLLTHKTTQICRFYAEQINEARLLTIEHLQGQLELQAAHLNEAHQTRLVQSLGEIGRAQLKLNQQIANAQLMVSICHGLLVIGVALAAMWAYQNAIFSGPVAVMLVLAVFGLGELLQNLPGQLGQWGRTRYAAERLQPLAEHKTTEKMELEQLERLSMMLADHPKVISTIDTAMAFELNVGQCLLVTGRSGSGKSTVANILAGLEIPDSFITPYQLLINGIPMRTEQTQAWHKQIGYLNQQNSIIAATLYDNLTLGLDEVEEQQLWQALTLVELDDWAKQLPKGLHSWLGDTGSQLSGGQARRVCLARLLLKESKLILLDEPFNGIDIEMAECIWQRLYPQWQDKMLIVLMHQT</sequence>
<feature type="transmembrane region" description="Helical" evidence="7">
    <location>
        <begin position="146"/>
        <end position="167"/>
    </location>
</feature>
<evidence type="ECO:0000256" key="6">
    <source>
        <dbReference type="ARBA" id="ARBA00023136"/>
    </source>
</evidence>
<dbReference type="AlphaFoldDB" id="A0A1E3GNV7"/>
<evidence type="ECO:0000256" key="7">
    <source>
        <dbReference type="SAM" id="Phobius"/>
    </source>
</evidence>
<dbReference type="GO" id="GO:0005524">
    <property type="term" value="F:ATP binding"/>
    <property type="evidence" value="ECO:0007669"/>
    <property type="project" value="UniProtKB-KW"/>
</dbReference>
<dbReference type="Gene3D" id="1.20.1560.10">
    <property type="entry name" value="ABC transporter type 1, transmembrane domain"/>
    <property type="match status" value="1"/>
</dbReference>
<proteinExistence type="predicted"/>
<evidence type="ECO:0000313" key="10">
    <source>
        <dbReference type="EMBL" id="ODN65697.1"/>
    </source>
</evidence>
<evidence type="ECO:0000256" key="3">
    <source>
        <dbReference type="ARBA" id="ARBA00022741"/>
    </source>
</evidence>
<dbReference type="InterPro" id="IPR003439">
    <property type="entry name" value="ABC_transporter-like_ATP-bd"/>
</dbReference>
<evidence type="ECO:0000256" key="4">
    <source>
        <dbReference type="ARBA" id="ARBA00022840"/>
    </source>
</evidence>
<dbReference type="STRING" id="291169.A9E74_02543"/>
<dbReference type="Gene3D" id="3.40.50.300">
    <property type="entry name" value="P-loop containing nucleotide triphosphate hydrolases"/>
    <property type="match status" value="1"/>
</dbReference>
<feature type="domain" description="ABC transmembrane type-1" evidence="9">
    <location>
        <begin position="28"/>
        <end position="319"/>
    </location>
</feature>
<dbReference type="SUPFAM" id="SSF52540">
    <property type="entry name" value="P-loop containing nucleoside triphosphate hydrolases"/>
    <property type="match status" value="1"/>
</dbReference>
<keyword evidence="3" id="KW-0547">Nucleotide-binding</keyword>
<dbReference type="EMBL" id="MCRI01000045">
    <property type="protein sequence ID" value="ODN65697.1"/>
    <property type="molecule type" value="Genomic_DNA"/>
</dbReference>
<dbReference type="InterPro" id="IPR017871">
    <property type="entry name" value="ABC_transporter-like_CS"/>
</dbReference>
<feature type="transmembrane region" description="Helical" evidence="7">
    <location>
        <begin position="27"/>
        <end position="45"/>
    </location>
</feature>
<organism evidence="10 11">
    <name type="scientific">Methylophaga muralis</name>
    <dbReference type="NCBI Taxonomy" id="291169"/>
    <lineage>
        <taxon>Bacteria</taxon>
        <taxon>Pseudomonadati</taxon>
        <taxon>Pseudomonadota</taxon>
        <taxon>Gammaproteobacteria</taxon>
        <taxon>Thiotrichales</taxon>
        <taxon>Piscirickettsiaceae</taxon>
        <taxon>Methylophaga</taxon>
    </lineage>
</organism>
<comment type="caution">
    <text evidence="10">The sequence shown here is derived from an EMBL/GenBank/DDBJ whole genome shotgun (WGS) entry which is preliminary data.</text>
</comment>
<evidence type="ECO:0000256" key="1">
    <source>
        <dbReference type="ARBA" id="ARBA00004651"/>
    </source>
</evidence>